<keyword evidence="3" id="KW-1185">Reference proteome</keyword>
<organism evidence="2 3">
    <name type="scientific">Hymenobacter antarcticus</name>
    <dbReference type="NCBI Taxonomy" id="486270"/>
    <lineage>
        <taxon>Bacteria</taxon>
        <taxon>Pseudomonadati</taxon>
        <taxon>Bacteroidota</taxon>
        <taxon>Cytophagia</taxon>
        <taxon>Cytophagales</taxon>
        <taxon>Hymenobacteraceae</taxon>
        <taxon>Hymenobacter</taxon>
    </lineage>
</organism>
<dbReference type="EMBL" id="BAABDI010000014">
    <property type="protein sequence ID" value="GAA3976492.1"/>
    <property type="molecule type" value="Genomic_DNA"/>
</dbReference>
<protein>
    <recommendedName>
        <fullName evidence="4">Exonuclease SbcC</fullName>
    </recommendedName>
</protein>
<sequence length="289" mass="32962">MKSLTKRVKEIDALIDELKDGNNYLQELLDVVKESLNRLRNRLDRESSEMVSPFLSQLEALIVEKATLTESKRSVEHLIKIRRSLSEIDTQIIDIDNQVTILKEKLSLTKDEAPSIQRVCEKIADYLSEFLKATKVKSLKDVAINNSTFLPIVRNQQYHEITSGGIRTLTSVGYILSILQYAFANDSNHPKLVMIDTVGKYLGKTTLKHNDTITESDKEEGISSNDKSKYIEMYKYFIELSESSTEHQLIVVDNDLPETIQDTLQQYIVKHFDDNGQESTTKGFIDDAP</sequence>
<proteinExistence type="predicted"/>
<dbReference type="Proteomes" id="UP001501556">
    <property type="component" value="Unassembled WGS sequence"/>
</dbReference>
<feature type="coiled-coil region" evidence="1">
    <location>
        <begin position="1"/>
        <end position="49"/>
    </location>
</feature>
<gene>
    <name evidence="2" type="ORF">GCM10022407_22350</name>
</gene>
<comment type="caution">
    <text evidence="2">The sequence shown here is derived from an EMBL/GenBank/DDBJ whole genome shotgun (WGS) entry which is preliminary data.</text>
</comment>
<name>A0ABP7Q4K0_9BACT</name>
<evidence type="ECO:0000313" key="3">
    <source>
        <dbReference type="Proteomes" id="UP001501556"/>
    </source>
</evidence>
<accession>A0ABP7Q4K0</accession>
<keyword evidence="1" id="KW-0175">Coiled coil</keyword>
<reference evidence="3" key="1">
    <citation type="journal article" date="2019" name="Int. J. Syst. Evol. Microbiol.">
        <title>The Global Catalogue of Microorganisms (GCM) 10K type strain sequencing project: providing services to taxonomists for standard genome sequencing and annotation.</title>
        <authorList>
            <consortium name="The Broad Institute Genomics Platform"/>
            <consortium name="The Broad Institute Genome Sequencing Center for Infectious Disease"/>
            <person name="Wu L."/>
            <person name="Ma J."/>
        </authorList>
    </citation>
    <scope>NUCLEOTIDE SEQUENCE [LARGE SCALE GENOMIC DNA]</scope>
    <source>
        <strain evidence="3">JCM 17217</strain>
    </source>
</reference>
<evidence type="ECO:0008006" key="4">
    <source>
        <dbReference type="Google" id="ProtNLM"/>
    </source>
</evidence>
<evidence type="ECO:0000256" key="1">
    <source>
        <dbReference type="SAM" id="Coils"/>
    </source>
</evidence>
<evidence type="ECO:0000313" key="2">
    <source>
        <dbReference type="EMBL" id="GAA3976492.1"/>
    </source>
</evidence>
<dbReference type="RefSeq" id="WP_345124245.1">
    <property type="nucleotide sequence ID" value="NZ_BAABDI010000014.1"/>
</dbReference>